<evidence type="ECO:0000313" key="1">
    <source>
        <dbReference type="EMBL" id="TGY95625.1"/>
    </source>
</evidence>
<gene>
    <name evidence="1" type="ORF">E5329_13680</name>
</gene>
<name>A0AC61RVE3_9FIRM</name>
<accession>A0AC61RVE3</accession>
<reference evidence="1" key="1">
    <citation type="submission" date="2019-04" db="EMBL/GenBank/DDBJ databases">
        <title>Microbes associate with the intestines of laboratory mice.</title>
        <authorList>
            <person name="Navarre W."/>
            <person name="Wong E."/>
            <person name="Huang K."/>
            <person name="Tropini C."/>
            <person name="Ng K."/>
            <person name="Yu B."/>
        </authorList>
    </citation>
    <scope>NUCLEOTIDE SEQUENCE</scope>
    <source>
        <strain evidence="1">NM01_1-7b</strain>
    </source>
</reference>
<proteinExistence type="predicted"/>
<comment type="caution">
    <text evidence="1">The sequence shown here is derived from an EMBL/GenBank/DDBJ whole genome shotgun (WGS) entry which is preliminary data.</text>
</comment>
<evidence type="ECO:0000313" key="2">
    <source>
        <dbReference type="Proteomes" id="UP000304953"/>
    </source>
</evidence>
<sequence>MGFNILDVVNAATRAEVGENKDYREINLDYRDIVVTEHNKYSMDELQEIATGIEMDGLQQPLVLGRVNGEYWLVSGHRRLGGIKILVAEGKEEFETVPCRYKDMTEIEFRIALLIGNTFNRKMSDYDLMTQAADWKEVLTQARKEGLLVLEAGERIRDYVAAVMGESVPKIRTLNTIDQNATPEVKEQFQKGNMGITAAMEASRADEGTQKEIAKASEDKGGMGAEEIKAMAEEKKHRKTKEEETREANVSDTDTTKEEKENARKLHAVKMIEKYYTWLNEEETGILERMLEDLKRRKREYAIEEE</sequence>
<protein>
    <submittedName>
        <fullName evidence="1">Uncharacterized protein</fullName>
    </submittedName>
</protein>
<dbReference type="EMBL" id="SRYA01000026">
    <property type="protein sequence ID" value="TGY95625.1"/>
    <property type="molecule type" value="Genomic_DNA"/>
</dbReference>
<keyword evidence="2" id="KW-1185">Reference proteome</keyword>
<dbReference type="Proteomes" id="UP000304953">
    <property type="component" value="Unassembled WGS sequence"/>
</dbReference>
<organism evidence="1 2">
    <name type="scientific">Petralouisia muris</name>
    <dbReference type="NCBI Taxonomy" id="3032872"/>
    <lineage>
        <taxon>Bacteria</taxon>
        <taxon>Bacillati</taxon>
        <taxon>Bacillota</taxon>
        <taxon>Clostridia</taxon>
        <taxon>Lachnospirales</taxon>
        <taxon>Lachnospiraceae</taxon>
        <taxon>Petralouisia</taxon>
    </lineage>
</organism>